<dbReference type="Proteomes" id="UP001497382">
    <property type="component" value="Unassembled WGS sequence"/>
</dbReference>
<dbReference type="GO" id="GO:0030163">
    <property type="term" value="P:protein catabolic process"/>
    <property type="evidence" value="ECO:0007669"/>
    <property type="project" value="UniProtKB-ARBA"/>
</dbReference>
<organism evidence="4 5">
    <name type="scientific">Larinioides sclopetarius</name>
    <dbReference type="NCBI Taxonomy" id="280406"/>
    <lineage>
        <taxon>Eukaryota</taxon>
        <taxon>Metazoa</taxon>
        <taxon>Ecdysozoa</taxon>
        <taxon>Arthropoda</taxon>
        <taxon>Chelicerata</taxon>
        <taxon>Arachnida</taxon>
        <taxon>Araneae</taxon>
        <taxon>Araneomorphae</taxon>
        <taxon>Entelegynae</taxon>
        <taxon>Araneoidea</taxon>
        <taxon>Araneidae</taxon>
        <taxon>Larinioides</taxon>
    </lineage>
</organism>
<feature type="compositionally biased region" description="Low complexity" evidence="1">
    <location>
        <begin position="334"/>
        <end position="351"/>
    </location>
</feature>
<dbReference type="SMART" id="SM00225">
    <property type="entry name" value="BTB"/>
    <property type="match status" value="1"/>
</dbReference>
<dbReference type="SUPFAM" id="SSF54695">
    <property type="entry name" value="POZ domain"/>
    <property type="match status" value="1"/>
</dbReference>
<dbReference type="InterPro" id="IPR002083">
    <property type="entry name" value="MATH/TRAF_dom"/>
</dbReference>
<gene>
    <name evidence="4" type="ORF">LARSCL_LOCUS16126</name>
</gene>
<dbReference type="InterPro" id="IPR000210">
    <property type="entry name" value="BTB/POZ_dom"/>
</dbReference>
<feature type="compositionally biased region" description="Basic and acidic residues" evidence="1">
    <location>
        <begin position="322"/>
        <end position="333"/>
    </location>
</feature>
<accession>A0AAV2B0I8</accession>
<feature type="domain" description="MATH" evidence="3">
    <location>
        <begin position="1"/>
        <end position="110"/>
    </location>
</feature>
<dbReference type="Gene3D" id="1.25.40.420">
    <property type="match status" value="1"/>
</dbReference>
<dbReference type="PROSITE" id="PS50144">
    <property type="entry name" value="MATH"/>
    <property type="match status" value="1"/>
</dbReference>
<feature type="domain" description="BTB" evidence="2">
    <location>
        <begin position="397"/>
        <end position="461"/>
    </location>
</feature>
<dbReference type="PROSITE" id="PS50097">
    <property type="entry name" value="BTB"/>
    <property type="match status" value="1"/>
</dbReference>
<comment type="caution">
    <text evidence="4">The sequence shown here is derived from an EMBL/GenBank/DDBJ whole genome shotgun (WGS) entry which is preliminary data.</text>
</comment>
<dbReference type="AlphaFoldDB" id="A0AAV2B0I8"/>
<dbReference type="InterPro" id="IPR011333">
    <property type="entry name" value="SKP1/BTB/POZ_sf"/>
</dbReference>
<evidence type="ECO:0000313" key="5">
    <source>
        <dbReference type="Proteomes" id="UP001497382"/>
    </source>
</evidence>
<keyword evidence="5" id="KW-1185">Reference proteome</keyword>
<dbReference type="PANTHER" id="PTHR24413">
    <property type="entry name" value="SPECKLE-TYPE POZ PROTEIN"/>
    <property type="match status" value="1"/>
</dbReference>
<evidence type="ECO:0000259" key="3">
    <source>
        <dbReference type="PROSITE" id="PS50144"/>
    </source>
</evidence>
<sequence length="556" mass="63841">MVRSPTFTIESMDKTRWGLNIWPKQYTNGIHMEYYLAREEADSGPEFLRVAFELSFLDSDGVQLVKKSREVSFSRDTFKGFSEFVKQAEVYTHRRLEYLPDDTLTACCRMRRIVGPTQKPVICSATSVIGVKKSSFDWNIENFSIIRPGRKRSIEKNNPSLKIQFTLTTRPEEALQFEISHDYMDQPNMTDCEISVMNVSKHAVYSKKDSRYLEGKVWKFPIFVKKSQLTAKKNVCLRKDILALKCNICISLGVISSVIDGYRSGSSPEEEILPGNLQSSSITDKDFVFEDSPSTENEANSSTKELVIDLKNDTQKLFKAERKDSREIQDEFSRQSSSSSMNESSSPTQSEACSSAEDETVDEFIEFDKGDFCFEEIISTSSMKSELHPFYRDGTFSDINLIVGKDTFPAHRLILCLRSDKFKEILTNDLSKKSIELTDLDSEILRDLLGFIYTNNVEKLTWEKAPKLYLAAESYKVMPLKHICFKFIQKNINESNACNVLILADEQHDEELKQLALEFIVKHGKTIMNTQAWDELSKKHIKLAFETMQQMYLNIT</sequence>
<dbReference type="CDD" id="cd18186">
    <property type="entry name" value="BTB_POZ_ZBTB_KLHL-like"/>
    <property type="match status" value="1"/>
</dbReference>
<dbReference type="InterPro" id="IPR008974">
    <property type="entry name" value="TRAF-like"/>
</dbReference>
<name>A0AAV2B0I8_9ARAC</name>
<evidence type="ECO:0000256" key="1">
    <source>
        <dbReference type="SAM" id="MobiDB-lite"/>
    </source>
</evidence>
<proteinExistence type="predicted"/>
<evidence type="ECO:0000259" key="2">
    <source>
        <dbReference type="PROSITE" id="PS50097"/>
    </source>
</evidence>
<dbReference type="Gene3D" id="2.60.210.10">
    <property type="entry name" value="Apoptosis, Tumor Necrosis Factor Receptor Associated Protein 2, Chain A"/>
    <property type="match status" value="1"/>
</dbReference>
<evidence type="ECO:0008006" key="6">
    <source>
        <dbReference type="Google" id="ProtNLM"/>
    </source>
</evidence>
<protein>
    <recommendedName>
        <fullName evidence="6">BTB/POZ domain-containing protein</fullName>
    </recommendedName>
</protein>
<dbReference type="EMBL" id="CAXIEN010000255">
    <property type="protein sequence ID" value="CAL1289765.1"/>
    <property type="molecule type" value="Genomic_DNA"/>
</dbReference>
<dbReference type="Pfam" id="PF00651">
    <property type="entry name" value="BTB"/>
    <property type="match status" value="1"/>
</dbReference>
<feature type="region of interest" description="Disordered" evidence="1">
    <location>
        <begin position="322"/>
        <end position="355"/>
    </location>
</feature>
<evidence type="ECO:0000313" key="4">
    <source>
        <dbReference type="EMBL" id="CAL1289765.1"/>
    </source>
</evidence>
<dbReference type="Gene3D" id="3.30.710.10">
    <property type="entry name" value="Potassium Channel Kv1.1, Chain A"/>
    <property type="match status" value="1"/>
</dbReference>
<reference evidence="4 5" key="1">
    <citation type="submission" date="2024-04" db="EMBL/GenBank/DDBJ databases">
        <authorList>
            <person name="Rising A."/>
            <person name="Reimegard J."/>
            <person name="Sonavane S."/>
            <person name="Akerstrom W."/>
            <person name="Nylinder S."/>
            <person name="Hedman E."/>
            <person name="Kallberg Y."/>
        </authorList>
    </citation>
    <scope>NUCLEOTIDE SEQUENCE [LARGE SCALE GENOMIC DNA]</scope>
</reference>
<dbReference type="SUPFAM" id="SSF49599">
    <property type="entry name" value="TRAF domain-like"/>
    <property type="match status" value="2"/>
</dbReference>